<sequence length="13" mass="1421">MIQTVPDPAAHIK</sequence>
<proteinExistence type="predicted"/>
<accession>Q68UR9</accession>
<gene>
    <name evidence="1" type="primary">ERG</name>
</gene>
<dbReference type="Proteomes" id="UP000243858">
    <property type="component" value="Chromosome 21"/>
</dbReference>
<evidence type="ECO:0000313" key="2">
    <source>
        <dbReference type="Proteomes" id="UP000243858"/>
    </source>
</evidence>
<protein>
    <submittedName>
        <fullName evidence="1">Transcriptional regulator ERG</fullName>
    </submittedName>
</protein>
<name>Q68UR9_PANTR</name>
<organism evidence="1 2">
    <name type="scientific">Pan troglodytes</name>
    <name type="common">Chimpanzee</name>
    <dbReference type="NCBI Taxonomy" id="9598"/>
    <lineage>
        <taxon>Eukaryota</taxon>
        <taxon>Metazoa</taxon>
        <taxon>Chordata</taxon>
        <taxon>Craniata</taxon>
        <taxon>Vertebrata</taxon>
        <taxon>Euteleostomi</taxon>
        <taxon>Mammalia</taxon>
        <taxon>Eutheria</taxon>
        <taxon>Euarchontoglires</taxon>
        <taxon>Primates</taxon>
        <taxon>Haplorrhini</taxon>
        <taxon>Catarrhini</taxon>
        <taxon>Hominidae</taxon>
        <taxon>Pan</taxon>
    </lineage>
</organism>
<dbReference type="EMBL" id="AL954220">
    <property type="protein sequence ID" value="CAH18574.1"/>
    <property type="molecule type" value="Genomic_DNA"/>
</dbReference>
<feature type="non-terminal residue" evidence="1">
    <location>
        <position position="13"/>
    </location>
</feature>
<reference evidence="1 2" key="1">
    <citation type="journal article" date="2004" name="Nature">
        <title>DNA sequence and comparative analysis of chimpanzee chromosome 22.</title>
        <authorList>
            <person name="Watanabe H."/>
            <person name="Fujiyama A."/>
            <person name="Hattori M."/>
            <person name="Taylor T.D."/>
            <person name="Toyoda A."/>
            <person name="Kuroki Y."/>
            <person name="Noguchi H."/>
            <person name="BenKahla A."/>
            <person name="Lehrach H."/>
            <person name="Sudbrak R."/>
            <person name="Kube M."/>
            <person name="Taenzer S."/>
            <person name="Galgoczy P."/>
            <person name="Platzer M."/>
            <person name="Scharfe M."/>
            <person name="Nordsiek G."/>
            <person name="Bloecker H."/>
            <person name="Hellmann I."/>
            <person name="Khaitovich P."/>
            <person name="Paabo S."/>
            <person name="Reinhardt R."/>
            <person name="Zheng H.-J."/>
            <person name="Zhang X.-L."/>
            <person name="Zhu G.-F."/>
            <person name="Wang B.-F."/>
            <person name="Fu G."/>
            <person name="Ren S.-X."/>
            <person name="Zhao G.-P."/>
            <person name="Chen Z."/>
            <person name="Lee Y.-S."/>
            <person name="Cheong J.-E."/>
            <person name="Choi S.-H."/>
            <person name="Wu K.-M."/>
            <person name="Liu T.-T."/>
            <person name="Hsiao K.-J."/>
            <person name="Tsai S.-F."/>
            <person name="Kim C.-G."/>
            <person name="Oota S."/>
            <person name="Kitano T."/>
            <person name="Kohara Y."/>
            <person name="Saitou N."/>
            <person name="Park H.-S."/>
            <person name="Wang S.-Y."/>
            <person name="Yaspo M.-L."/>
            <person name="Sakaki Y."/>
        </authorList>
    </citation>
    <scope>NUCLEOTIDE SEQUENCE [LARGE SCALE GENOMIC DNA]</scope>
</reference>
<evidence type="ECO:0000313" key="1">
    <source>
        <dbReference type="EMBL" id="CAH18574.1"/>
    </source>
</evidence>